<evidence type="ECO:0000259" key="2">
    <source>
        <dbReference type="Pfam" id="PF13144"/>
    </source>
</evidence>
<keyword evidence="4" id="KW-1185">Reference proteome</keyword>
<evidence type="ECO:0000256" key="1">
    <source>
        <dbReference type="RuleBase" id="RU362063"/>
    </source>
</evidence>
<dbReference type="GO" id="GO:0042597">
    <property type="term" value="C:periplasmic space"/>
    <property type="evidence" value="ECO:0007669"/>
    <property type="project" value="UniProtKB-SubCell"/>
</dbReference>
<feature type="chain" id="PRO_5005122644" description="Flagella basal body P-ring formation protein FlgA" evidence="1">
    <location>
        <begin position="23"/>
        <end position="233"/>
    </location>
</feature>
<dbReference type="AlphaFoldDB" id="B1ZR19"/>
<dbReference type="InterPro" id="IPR017585">
    <property type="entry name" value="SAF_FlgA"/>
</dbReference>
<keyword evidence="1" id="KW-1005">Bacterial flagellum biogenesis</keyword>
<accession>B1ZR19</accession>
<dbReference type="GO" id="GO:0044780">
    <property type="term" value="P:bacterial-type flagellum assembly"/>
    <property type="evidence" value="ECO:0007669"/>
    <property type="project" value="InterPro"/>
</dbReference>
<keyword evidence="1" id="KW-0574">Periplasm</keyword>
<dbReference type="Proteomes" id="UP000007013">
    <property type="component" value="Chromosome"/>
</dbReference>
<proteinExistence type="inferred from homology"/>
<dbReference type="PANTHER" id="PTHR36307:SF1">
    <property type="entry name" value="FLAGELLA BASAL BODY P-RING FORMATION PROTEIN FLGA"/>
    <property type="match status" value="1"/>
</dbReference>
<sequence>MRALRYLLLVATLSSLAARAVAEPAPLTRERFVASLASDLSSHFNLEGDLQLDFIRPWSPPARLAEIWTIEITEYPTVPSASMLVRCRVLADSIAVADATLVLRAALWRDVWAARQPLAKDSTFDPAVLDTRRVDLLREREALPVNVGDRSYSFARTIGSGRLLTWHDIARRPLVRKGDLVEVSAVEGQLLITMQAMAMENGSQGETVTVRNPVSRRDFAATVVDENRVQVRF</sequence>
<dbReference type="OrthoDB" id="190309at2"/>
<keyword evidence="1" id="KW-0732">Signal</keyword>
<name>B1ZR19_OPITP</name>
<organism evidence="3 4">
    <name type="scientific">Opitutus terrae (strain DSM 11246 / JCM 15787 / PB90-1)</name>
    <dbReference type="NCBI Taxonomy" id="452637"/>
    <lineage>
        <taxon>Bacteria</taxon>
        <taxon>Pseudomonadati</taxon>
        <taxon>Verrucomicrobiota</taxon>
        <taxon>Opitutia</taxon>
        <taxon>Opitutales</taxon>
        <taxon>Opitutaceae</taxon>
        <taxon>Opitutus</taxon>
    </lineage>
</organism>
<reference evidence="3 4" key="1">
    <citation type="journal article" date="2011" name="J. Bacteriol.">
        <title>Genome sequence of the verrucomicrobium Opitutus terrae PB90-1, an abundant inhabitant of rice paddy soil ecosystems.</title>
        <authorList>
            <person name="van Passel M.W."/>
            <person name="Kant R."/>
            <person name="Palva A."/>
            <person name="Copeland A."/>
            <person name="Lucas S."/>
            <person name="Lapidus A."/>
            <person name="Glavina del Rio T."/>
            <person name="Pitluck S."/>
            <person name="Goltsman E."/>
            <person name="Clum A."/>
            <person name="Sun H."/>
            <person name="Schmutz J."/>
            <person name="Larimer F.W."/>
            <person name="Land M.L."/>
            <person name="Hauser L."/>
            <person name="Kyrpides N."/>
            <person name="Mikhailova N."/>
            <person name="Richardson P.P."/>
            <person name="Janssen P.H."/>
            <person name="de Vos W.M."/>
            <person name="Smidt H."/>
        </authorList>
    </citation>
    <scope>NUCLEOTIDE SEQUENCE [LARGE SCALE GENOMIC DNA]</scope>
    <source>
        <strain evidence="4">DSM 11246 / JCM 15787 / PB90-1</strain>
    </source>
</reference>
<evidence type="ECO:0000313" key="4">
    <source>
        <dbReference type="Proteomes" id="UP000007013"/>
    </source>
</evidence>
<comment type="function">
    <text evidence="1">Involved in the assembly process of the P-ring formation. It may associate with FlgF on the rod constituting a structure essential for the P-ring assembly or may act as a modulator protein for the P-ring assembly.</text>
</comment>
<comment type="similarity">
    <text evidence="1">Belongs to the FlgA family.</text>
</comment>
<comment type="subcellular location">
    <subcellularLocation>
        <location evidence="1">Periplasm</location>
    </subcellularLocation>
</comment>
<dbReference type="STRING" id="452637.Oter_0396"/>
<dbReference type="EMBL" id="CP001032">
    <property type="protein sequence ID" value="ACB73686.1"/>
    <property type="molecule type" value="Genomic_DNA"/>
</dbReference>
<keyword evidence="3" id="KW-0282">Flagellum</keyword>
<keyword evidence="3" id="KW-0969">Cilium</keyword>
<gene>
    <name evidence="3" type="ordered locus">Oter_0396</name>
</gene>
<keyword evidence="3" id="KW-0966">Cell projection</keyword>
<dbReference type="Pfam" id="PF13144">
    <property type="entry name" value="ChapFlgA"/>
    <property type="match status" value="1"/>
</dbReference>
<dbReference type="KEGG" id="ote:Oter_0396"/>
<dbReference type="InterPro" id="IPR039246">
    <property type="entry name" value="Flagellar_FlgA"/>
</dbReference>
<dbReference type="NCBIfam" id="TIGR03170">
    <property type="entry name" value="flgA_cterm"/>
    <property type="match status" value="1"/>
</dbReference>
<evidence type="ECO:0000313" key="3">
    <source>
        <dbReference type="EMBL" id="ACB73686.1"/>
    </source>
</evidence>
<dbReference type="RefSeq" id="WP_012373224.1">
    <property type="nucleotide sequence ID" value="NC_010571.1"/>
</dbReference>
<feature type="domain" description="Flagella basal body P-ring formation protein FlgA SAF" evidence="2">
    <location>
        <begin position="110"/>
        <end position="231"/>
    </location>
</feature>
<dbReference type="eggNOG" id="COG1261">
    <property type="taxonomic scope" value="Bacteria"/>
</dbReference>
<feature type="signal peptide" evidence="1">
    <location>
        <begin position="1"/>
        <end position="22"/>
    </location>
</feature>
<dbReference type="Gene3D" id="2.30.30.760">
    <property type="match status" value="1"/>
</dbReference>
<dbReference type="HOGENOM" id="CLU_1097694_0_0_0"/>
<protein>
    <recommendedName>
        <fullName evidence="1">Flagella basal body P-ring formation protein FlgA</fullName>
    </recommendedName>
</protein>
<dbReference type="PANTHER" id="PTHR36307">
    <property type="entry name" value="FLAGELLA BASAL BODY P-RING FORMATION PROTEIN FLGA"/>
    <property type="match status" value="1"/>
</dbReference>